<dbReference type="SUPFAM" id="SSF48498">
    <property type="entry name" value="Tetracyclin repressor-like, C-terminal domain"/>
    <property type="match status" value="1"/>
</dbReference>
<evidence type="ECO:0000256" key="2">
    <source>
        <dbReference type="ARBA" id="ARBA00023125"/>
    </source>
</evidence>
<evidence type="ECO:0000259" key="5">
    <source>
        <dbReference type="PROSITE" id="PS50977"/>
    </source>
</evidence>
<dbReference type="InterPro" id="IPR050109">
    <property type="entry name" value="HTH-type_TetR-like_transc_reg"/>
</dbReference>
<evidence type="ECO:0000313" key="6">
    <source>
        <dbReference type="EMBL" id="EEG28482.1"/>
    </source>
</evidence>
<keyword evidence="7" id="KW-1185">Reference proteome</keyword>
<protein>
    <submittedName>
        <fullName evidence="6">Transcriptional regulator, TetR family</fullName>
    </submittedName>
</protein>
<dbReference type="InterPro" id="IPR025996">
    <property type="entry name" value="MT1864/Rv1816-like_C"/>
</dbReference>
<proteinExistence type="predicted"/>
<evidence type="ECO:0000313" key="7">
    <source>
        <dbReference type="Proteomes" id="UP000003340"/>
    </source>
</evidence>
<dbReference type="InterPro" id="IPR009057">
    <property type="entry name" value="Homeodomain-like_sf"/>
</dbReference>
<dbReference type="PROSITE" id="PS50977">
    <property type="entry name" value="HTH_TETR_2"/>
    <property type="match status" value="1"/>
</dbReference>
<keyword evidence="2 4" id="KW-0238">DNA-binding</keyword>
<evidence type="ECO:0000256" key="3">
    <source>
        <dbReference type="ARBA" id="ARBA00023163"/>
    </source>
</evidence>
<evidence type="ECO:0000256" key="4">
    <source>
        <dbReference type="PROSITE-ProRule" id="PRU00335"/>
    </source>
</evidence>
<name>C0EJ17_9FIRM</name>
<sequence length="196" mass="21826">MPKKGLNQTVIIQAAAGLAEQKGLENITLRELADALGVKTASLYNHLNGMPELNVRLAELALSKLDTEVRNAAVGRSREDALMAIAHAYREFAEKSPELYKAILNLPKLDDAHLTESGRSVMRTFTQVLKQYPLTQEEILHFSRGFRSAMHGFVSLEAAGFFSNRVNADESYQRFIQQLIRTLPEESSEQKGLPGQ</sequence>
<dbReference type="STRING" id="537013.CLOSTMETH_03863"/>
<dbReference type="GO" id="GO:0003700">
    <property type="term" value="F:DNA-binding transcription factor activity"/>
    <property type="evidence" value="ECO:0007669"/>
    <property type="project" value="TreeGrafter"/>
</dbReference>
<dbReference type="PANTHER" id="PTHR30055">
    <property type="entry name" value="HTH-TYPE TRANSCRIPTIONAL REGULATOR RUTR"/>
    <property type="match status" value="1"/>
</dbReference>
<dbReference type="Pfam" id="PF00440">
    <property type="entry name" value="TetR_N"/>
    <property type="match status" value="1"/>
</dbReference>
<dbReference type="AlphaFoldDB" id="C0EJ17"/>
<dbReference type="GO" id="GO:0000976">
    <property type="term" value="F:transcription cis-regulatory region binding"/>
    <property type="evidence" value="ECO:0007669"/>
    <property type="project" value="TreeGrafter"/>
</dbReference>
<reference evidence="6 7" key="2">
    <citation type="submission" date="2009-02" db="EMBL/GenBank/DDBJ databases">
        <title>Draft genome sequence of Clostridium methylpentosum (DSM 5476).</title>
        <authorList>
            <person name="Sudarsanam P."/>
            <person name="Ley R."/>
            <person name="Guruge J."/>
            <person name="Turnbaugh P.J."/>
            <person name="Mahowald M."/>
            <person name="Liep D."/>
            <person name="Gordon J."/>
        </authorList>
    </citation>
    <scope>NUCLEOTIDE SEQUENCE [LARGE SCALE GENOMIC DNA]</scope>
    <source>
        <strain evidence="6 7">DSM 5476</strain>
    </source>
</reference>
<feature type="domain" description="HTH tetR-type" evidence="5">
    <location>
        <begin position="5"/>
        <end position="65"/>
    </location>
</feature>
<dbReference type="eggNOG" id="COG1309">
    <property type="taxonomic scope" value="Bacteria"/>
</dbReference>
<dbReference type="InterPro" id="IPR036271">
    <property type="entry name" value="Tet_transcr_reg_TetR-rel_C_sf"/>
</dbReference>
<dbReference type="Proteomes" id="UP000003340">
    <property type="component" value="Unassembled WGS sequence"/>
</dbReference>
<accession>C0EJ17</accession>
<keyword evidence="3" id="KW-0804">Transcription</keyword>
<gene>
    <name evidence="6" type="ORF">CLOSTMETH_03863</name>
</gene>
<evidence type="ECO:0000256" key="1">
    <source>
        <dbReference type="ARBA" id="ARBA00023015"/>
    </source>
</evidence>
<dbReference type="Gene3D" id="1.10.357.10">
    <property type="entry name" value="Tetracycline Repressor, domain 2"/>
    <property type="match status" value="1"/>
</dbReference>
<reference evidence="6 7" key="1">
    <citation type="submission" date="2009-01" db="EMBL/GenBank/DDBJ databases">
        <authorList>
            <person name="Fulton L."/>
            <person name="Clifton S."/>
            <person name="Fulton B."/>
            <person name="Xu J."/>
            <person name="Minx P."/>
            <person name="Pepin K.H."/>
            <person name="Johnson M."/>
            <person name="Bhonagiri V."/>
            <person name="Nash W.E."/>
            <person name="Mardis E.R."/>
            <person name="Wilson R.K."/>
        </authorList>
    </citation>
    <scope>NUCLEOTIDE SEQUENCE [LARGE SCALE GENOMIC DNA]</scope>
    <source>
        <strain evidence="6 7">DSM 5476</strain>
    </source>
</reference>
<comment type="caution">
    <text evidence="6">The sequence shown here is derived from an EMBL/GenBank/DDBJ whole genome shotgun (WGS) entry which is preliminary data.</text>
</comment>
<dbReference type="EMBL" id="ACEC01000136">
    <property type="protein sequence ID" value="EEG28482.1"/>
    <property type="molecule type" value="Genomic_DNA"/>
</dbReference>
<dbReference type="PANTHER" id="PTHR30055:SF151">
    <property type="entry name" value="TRANSCRIPTIONAL REGULATORY PROTEIN"/>
    <property type="match status" value="1"/>
</dbReference>
<dbReference type="Gene3D" id="1.10.10.60">
    <property type="entry name" value="Homeodomain-like"/>
    <property type="match status" value="1"/>
</dbReference>
<organism evidence="6 7">
    <name type="scientific">[Clostridium] methylpentosum DSM 5476</name>
    <dbReference type="NCBI Taxonomy" id="537013"/>
    <lineage>
        <taxon>Bacteria</taxon>
        <taxon>Bacillati</taxon>
        <taxon>Bacillota</taxon>
        <taxon>Clostridia</taxon>
        <taxon>Eubacteriales</taxon>
        <taxon>Oscillospiraceae</taxon>
        <taxon>Oscillospiraceae incertae sedis</taxon>
    </lineage>
</organism>
<dbReference type="Pfam" id="PF13305">
    <property type="entry name" value="TetR_C_33"/>
    <property type="match status" value="1"/>
</dbReference>
<keyword evidence="1" id="KW-0805">Transcription regulation</keyword>
<dbReference type="InterPro" id="IPR001647">
    <property type="entry name" value="HTH_TetR"/>
</dbReference>
<dbReference type="SUPFAM" id="SSF46689">
    <property type="entry name" value="Homeodomain-like"/>
    <property type="match status" value="1"/>
</dbReference>
<dbReference type="HOGENOM" id="CLU_069356_43_2_9"/>
<feature type="DNA-binding region" description="H-T-H motif" evidence="4">
    <location>
        <begin position="28"/>
        <end position="47"/>
    </location>
</feature>